<proteinExistence type="predicted"/>
<dbReference type="Proteomes" id="UP000736335">
    <property type="component" value="Unassembled WGS sequence"/>
</dbReference>
<feature type="compositionally biased region" description="Basic and acidic residues" evidence="1">
    <location>
        <begin position="11"/>
        <end position="41"/>
    </location>
</feature>
<evidence type="ECO:0000313" key="2">
    <source>
        <dbReference type="EMBL" id="KAF9780047.1"/>
    </source>
</evidence>
<feature type="region of interest" description="Disordered" evidence="1">
    <location>
        <begin position="267"/>
        <end position="292"/>
    </location>
</feature>
<dbReference type="AlphaFoldDB" id="A0A9P6H6F2"/>
<reference evidence="2" key="1">
    <citation type="journal article" date="2020" name="Nat. Commun.">
        <title>Large-scale genome sequencing of mycorrhizal fungi provides insights into the early evolution of symbiotic traits.</title>
        <authorList>
            <person name="Miyauchi S."/>
            <person name="Kiss E."/>
            <person name="Kuo A."/>
            <person name="Drula E."/>
            <person name="Kohler A."/>
            <person name="Sanchez-Garcia M."/>
            <person name="Morin E."/>
            <person name="Andreopoulos B."/>
            <person name="Barry K.W."/>
            <person name="Bonito G."/>
            <person name="Buee M."/>
            <person name="Carver A."/>
            <person name="Chen C."/>
            <person name="Cichocki N."/>
            <person name="Clum A."/>
            <person name="Culley D."/>
            <person name="Crous P.W."/>
            <person name="Fauchery L."/>
            <person name="Girlanda M."/>
            <person name="Hayes R.D."/>
            <person name="Keri Z."/>
            <person name="LaButti K."/>
            <person name="Lipzen A."/>
            <person name="Lombard V."/>
            <person name="Magnuson J."/>
            <person name="Maillard F."/>
            <person name="Murat C."/>
            <person name="Nolan M."/>
            <person name="Ohm R.A."/>
            <person name="Pangilinan J."/>
            <person name="Pereira M.F."/>
            <person name="Perotto S."/>
            <person name="Peter M."/>
            <person name="Pfister S."/>
            <person name="Riley R."/>
            <person name="Sitrit Y."/>
            <person name="Stielow J.B."/>
            <person name="Szollosi G."/>
            <person name="Zifcakova L."/>
            <person name="Stursova M."/>
            <person name="Spatafora J.W."/>
            <person name="Tedersoo L."/>
            <person name="Vaario L.M."/>
            <person name="Yamada A."/>
            <person name="Yan M."/>
            <person name="Wang P."/>
            <person name="Xu J."/>
            <person name="Bruns T."/>
            <person name="Baldrian P."/>
            <person name="Vilgalys R."/>
            <person name="Dunand C."/>
            <person name="Henrissat B."/>
            <person name="Grigoriev I.V."/>
            <person name="Hibbett D."/>
            <person name="Nagy L.G."/>
            <person name="Martin F.M."/>
        </authorList>
    </citation>
    <scope>NUCLEOTIDE SEQUENCE</scope>
    <source>
        <strain evidence="2">UH-Tt-Lm1</strain>
    </source>
</reference>
<feature type="compositionally biased region" description="Basic and acidic residues" evidence="1">
    <location>
        <begin position="267"/>
        <end position="277"/>
    </location>
</feature>
<evidence type="ECO:0000313" key="3">
    <source>
        <dbReference type="Proteomes" id="UP000736335"/>
    </source>
</evidence>
<protein>
    <submittedName>
        <fullName evidence="2">Uncharacterized protein</fullName>
    </submittedName>
</protein>
<sequence>MASGSQRRLTTLHDRAALRVHPDGTKVTTRESRYTTRDLRGNRIAANAGGAGNVKKRKWAARSDEGSEPLEEFDIESDSDEYQPSENQPSSTDSCAGEAEEDSEGDGRKRKRQRKDPRVMKRAQFYQNFEFIVGGKNTVGSVATSSDPLLPSSDLLKCIHRFAAGYYSDRGQLIDATRIARQRKVAKGNGETGSRSTSRSTADSTPGDESDHSGSEAAPTSSTTPQTQKKKGRQGADLVKDMYKMFDGSALVALGFFVHEHIERLVRRDRDFERDPEQESEQEGGEGDEEDN</sequence>
<gene>
    <name evidence="2" type="ORF">BJ322DRAFT_1084335</name>
</gene>
<feature type="region of interest" description="Disordered" evidence="1">
    <location>
        <begin position="1"/>
        <end position="119"/>
    </location>
</feature>
<reference evidence="2" key="2">
    <citation type="submission" date="2020-11" db="EMBL/GenBank/DDBJ databases">
        <authorList>
            <consortium name="DOE Joint Genome Institute"/>
            <person name="Kuo A."/>
            <person name="Miyauchi S."/>
            <person name="Kiss E."/>
            <person name="Drula E."/>
            <person name="Kohler A."/>
            <person name="Sanchez-Garcia M."/>
            <person name="Andreopoulos B."/>
            <person name="Barry K.W."/>
            <person name="Bonito G."/>
            <person name="Buee M."/>
            <person name="Carver A."/>
            <person name="Chen C."/>
            <person name="Cichocki N."/>
            <person name="Clum A."/>
            <person name="Culley D."/>
            <person name="Crous P.W."/>
            <person name="Fauchery L."/>
            <person name="Girlanda M."/>
            <person name="Hayes R."/>
            <person name="Keri Z."/>
            <person name="Labutti K."/>
            <person name="Lipzen A."/>
            <person name="Lombard V."/>
            <person name="Magnuson J."/>
            <person name="Maillard F."/>
            <person name="Morin E."/>
            <person name="Murat C."/>
            <person name="Nolan M."/>
            <person name="Ohm R."/>
            <person name="Pangilinan J."/>
            <person name="Pereira M."/>
            <person name="Perotto S."/>
            <person name="Peter M."/>
            <person name="Riley R."/>
            <person name="Sitrit Y."/>
            <person name="Stielow B."/>
            <person name="Szollosi G."/>
            <person name="Zifcakova L."/>
            <person name="Stursova M."/>
            <person name="Spatafora J.W."/>
            <person name="Tedersoo L."/>
            <person name="Vaario L.-M."/>
            <person name="Yamada A."/>
            <person name="Yan M."/>
            <person name="Wang P."/>
            <person name="Xu J."/>
            <person name="Bruns T."/>
            <person name="Baldrian P."/>
            <person name="Vilgalys R."/>
            <person name="Henrissat B."/>
            <person name="Grigoriev I.V."/>
            <person name="Hibbett D."/>
            <person name="Nagy L.G."/>
            <person name="Martin F.M."/>
        </authorList>
    </citation>
    <scope>NUCLEOTIDE SEQUENCE</scope>
    <source>
        <strain evidence="2">UH-Tt-Lm1</strain>
    </source>
</reference>
<name>A0A9P6H6F2_9AGAM</name>
<dbReference type="OrthoDB" id="2565191at2759"/>
<feature type="compositionally biased region" description="Acidic residues" evidence="1">
    <location>
        <begin position="278"/>
        <end position="292"/>
    </location>
</feature>
<evidence type="ECO:0000256" key="1">
    <source>
        <dbReference type="SAM" id="MobiDB-lite"/>
    </source>
</evidence>
<feature type="compositionally biased region" description="Acidic residues" evidence="1">
    <location>
        <begin position="66"/>
        <end position="83"/>
    </location>
</feature>
<organism evidence="2 3">
    <name type="scientific">Thelephora terrestris</name>
    <dbReference type="NCBI Taxonomy" id="56493"/>
    <lineage>
        <taxon>Eukaryota</taxon>
        <taxon>Fungi</taxon>
        <taxon>Dikarya</taxon>
        <taxon>Basidiomycota</taxon>
        <taxon>Agaricomycotina</taxon>
        <taxon>Agaricomycetes</taxon>
        <taxon>Thelephorales</taxon>
        <taxon>Thelephoraceae</taxon>
        <taxon>Thelephora</taxon>
    </lineage>
</organism>
<feature type="region of interest" description="Disordered" evidence="1">
    <location>
        <begin position="184"/>
        <end position="235"/>
    </location>
</feature>
<keyword evidence="3" id="KW-1185">Reference proteome</keyword>
<feature type="compositionally biased region" description="Low complexity" evidence="1">
    <location>
        <begin position="217"/>
        <end position="227"/>
    </location>
</feature>
<accession>A0A9P6H6F2</accession>
<comment type="caution">
    <text evidence="2">The sequence shown here is derived from an EMBL/GenBank/DDBJ whole genome shotgun (WGS) entry which is preliminary data.</text>
</comment>
<dbReference type="EMBL" id="WIUZ02000017">
    <property type="protein sequence ID" value="KAF9780047.1"/>
    <property type="molecule type" value="Genomic_DNA"/>
</dbReference>
<feature type="compositionally biased region" description="Low complexity" evidence="1">
    <location>
        <begin position="192"/>
        <end position="205"/>
    </location>
</feature>